<feature type="domain" description="DUF4143" evidence="2">
    <location>
        <begin position="203"/>
        <end position="362"/>
    </location>
</feature>
<feature type="domain" description="AAA" evidence="1">
    <location>
        <begin position="23"/>
        <end position="138"/>
    </location>
</feature>
<dbReference type="Proteomes" id="UP001596472">
    <property type="component" value="Unassembled WGS sequence"/>
</dbReference>
<evidence type="ECO:0000259" key="2">
    <source>
        <dbReference type="Pfam" id="PF13635"/>
    </source>
</evidence>
<dbReference type="Pfam" id="PF13173">
    <property type="entry name" value="AAA_14"/>
    <property type="match status" value="1"/>
</dbReference>
<dbReference type="InterPro" id="IPR027417">
    <property type="entry name" value="P-loop_NTPase"/>
</dbReference>
<dbReference type="InterPro" id="IPR041682">
    <property type="entry name" value="AAA_14"/>
</dbReference>
<dbReference type="PANTHER" id="PTHR43566:SF2">
    <property type="entry name" value="DUF4143 DOMAIN-CONTAINING PROTEIN"/>
    <property type="match status" value="1"/>
</dbReference>
<dbReference type="RefSeq" id="WP_379712917.1">
    <property type="nucleotide sequence ID" value="NZ_JBHTBS010000006.1"/>
</dbReference>
<comment type="caution">
    <text evidence="3">The sequence shown here is derived from an EMBL/GenBank/DDBJ whole genome shotgun (WGS) entry which is preliminary data.</text>
</comment>
<dbReference type="Pfam" id="PF13635">
    <property type="entry name" value="DUF4143"/>
    <property type="match status" value="1"/>
</dbReference>
<dbReference type="PANTHER" id="PTHR43566">
    <property type="entry name" value="CONSERVED PROTEIN"/>
    <property type="match status" value="1"/>
</dbReference>
<evidence type="ECO:0000313" key="4">
    <source>
        <dbReference type="Proteomes" id="UP001596472"/>
    </source>
</evidence>
<dbReference type="GO" id="GO:0005524">
    <property type="term" value="F:ATP binding"/>
    <property type="evidence" value="ECO:0007669"/>
    <property type="project" value="UniProtKB-KW"/>
</dbReference>
<dbReference type="SUPFAM" id="SSF52540">
    <property type="entry name" value="P-loop containing nucleoside triphosphate hydrolases"/>
    <property type="match status" value="1"/>
</dbReference>
<keyword evidence="3" id="KW-0547">Nucleotide-binding</keyword>
<sequence length="416" mass="46868">MDDLEFMLPRQLQWAMDAALADTPVVCLLGPRQCGKSTLARAQKASRKFLTLDDVNLLNAAQKDPEGFVGRLPDEVTLDEVQRVPELLLAIKRSVDERRRPGRFLLTGSANLLQLPKLADSLAGRMECLYLQPLSEAEKKRSAGAFLKRWLAGELWDSKLMEDSPGSSSLIKRVVAGGYPEPQGRTPERARQWHRQYLRAVIDRDVHDVAKVRDSSEVARLLERLAHQTAGLLNASSLATDLRLDRQTVDRYLTVLERLFLIRPLAPWHRNSAKRLIKTPKIHVIDSGLAASLAGLSAEDWNAKRDRFGHLLESFVVQQLIAQAGWTDPDLRFWHYRDKDQVEVDVVITRGREVWGVEVKASATLHDSDGKGLRRLAAQSGDDFRGGIVFYDGKSILPLGGDRRMIAVPLELLWKW</sequence>
<gene>
    <name evidence="3" type="ORF">ACFQY0_12660</name>
</gene>
<evidence type="ECO:0000259" key="1">
    <source>
        <dbReference type="Pfam" id="PF13173"/>
    </source>
</evidence>
<proteinExistence type="predicted"/>
<keyword evidence="4" id="KW-1185">Reference proteome</keyword>
<name>A0ABW2L975_9BACT</name>
<keyword evidence="3" id="KW-0067">ATP-binding</keyword>
<protein>
    <submittedName>
        <fullName evidence="3">ATP-binding protein</fullName>
    </submittedName>
</protein>
<dbReference type="InterPro" id="IPR025420">
    <property type="entry name" value="DUF4143"/>
</dbReference>
<accession>A0ABW2L975</accession>
<evidence type="ECO:0000313" key="3">
    <source>
        <dbReference type="EMBL" id="MFC7338036.1"/>
    </source>
</evidence>
<dbReference type="EMBL" id="JBHTBS010000006">
    <property type="protein sequence ID" value="MFC7338036.1"/>
    <property type="molecule type" value="Genomic_DNA"/>
</dbReference>
<reference evidence="4" key="1">
    <citation type="journal article" date="2019" name="Int. J. Syst. Evol. Microbiol.">
        <title>The Global Catalogue of Microorganisms (GCM) 10K type strain sequencing project: providing services to taxonomists for standard genome sequencing and annotation.</title>
        <authorList>
            <consortium name="The Broad Institute Genomics Platform"/>
            <consortium name="The Broad Institute Genome Sequencing Center for Infectious Disease"/>
            <person name="Wu L."/>
            <person name="Ma J."/>
        </authorList>
    </citation>
    <scope>NUCLEOTIDE SEQUENCE [LARGE SCALE GENOMIC DNA]</scope>
    <source>
        <strain evidence="4">CGMCC 4.1467</strain>
    </source>
</reference>
<organism evidence="3 4">
    <name type="scientific">Haloferula chungangensis</name>
    <dbReference type="NCBI Taxonomy" id="1048331"/>
    <lineage>
        <taxon>Bacteria</taxon>
        <taxon>Pseudomonadati</taxon>
        <taxon>Verrucomicrobiota</taxon>
        <taxon>Verrucomicrobiia</taxon>
        <taxon>Verrucomicrobiales</taxon>
        <taxon>Verrucomicrobiaceae</taxon>
        <taxon>Haloferula</taxon>
    </lineage>
</organism>